<dbReference type="SUPFAM" id="SSF53383">
    <property type="entry name" value="PLP-dependent transferases"/>
    <property type="match status" value="1"/>
</dbReference>
<keyword evidence="3" id="KW-0210">Decarboxylase</keyword>
<evidence type="ECO:0008006" key="10">
    <source>
        <dbReference type="Google" id="ProtNLM"/>
    </source>
</evidence>
<dbReference type="Proteomes" id="UP000185809">
    <property type="component" value="Unassembled WGS sequence"/>
</dbReference>
<dbReference type="Gene3D" id="3.40.640.10">
    <property type="entry name" value="Type I PLP-dependent aspartate aminotransferase-like (Major domain)"/>
    <property type="match status" value="1"/>
</dbReference>
<name>A0A1F6X302_9BACT</name>
<evidence type="ECO:0000256" key="4">
    <source>
        <dbReference type="ARBA" id="ARBA00022898"/>
    </source>
</evidence>
<evidence type="ECO:0000256" key="6">
    <source>
        <dbReference type="PIRSR" id="PIRSR602129-50"/>
    </source>
</evidence>
<dbReference type="GO" id="GO:0005737">
    <property type="term" value="C:cytoplasm"/>
    <property type="evidence" value="ECO:0007669"/>
    <property type="project" value="TreeGrafter"/>
</dbReference>
<sequence>MSNKSNNNSSRISDLSKPIGYLKQVREQFAIGPMETIPDLLEEVEDDLQNVARISGKYNKDTYSQLLEKYATFPVDSSSDPTALVRDILKDLFGGVPLWRSPNLQYNVGAAVNRVSSALYSLALDLNIFNINDGLSGNTIIAEHAVTRILSELADVDHKNSCGFFTFGGTATNLYAIKLAVAKIFPQSRKDGIPHNIKIAITEDSHFSHLNALNWLGVGVGNALVIKANMDRTSNLQDAEEKLRMAIKAGYKIPVIVVNGGTTYDNAIDDINEFILLRDNLVKTYKLDYIPQIHVDSVIGWAWLMFKDYDFEKNILGIESNTLDLLKRQYDKIRKVNRADSWGIDFHKGVGSCPIPCSLVMINKAETATFLSYNEKVDTHQLAREFSEFSPVDYTLETSRPAGAALAALGAIRALGKTGYQAHLGNLVQLNQLLRQLLLQNKRNDVDILNKNSPGYVTMIRIYPPDLAQMKDIETSESDENAVEYTEKVNVYMKSFFKFDTEHRMKYSKGVEFSYSSKYVPAFSGAKMGALKFYPTSPYINAEYIREAVEILLRQKDTFDSANR</sequence>
<proteinExistence type="inferred from homology"/>
<comment type="caution">
    <text evidence="8">The sequence shown here is derived from an EMBL/GenBank/DDBJ whole genome shotgun (WGS) entry which is preliminary data.</text>
</comment>
<reference evidence="8 9" key="1">
    <citation type="journal article" date="2016" name="Nat. Commun.">
        <title>Thousands of microbial genomes shed light on interconnected biogeochemical processes in an aquifer system.</title>
        <authorList>
            <person name="Anantharaman K."/>
            <person name="Brown C.T."/>
            <person name="Hug L.A."/>
            <person name="Sharon I."/>
            <person name="Castelle C.J."/>
            <person name="Probst A.J."/>
            <person name="Thomas B.C."/>
            <person name="Singh A."/>
            <person name="Wilkins M.J."/>
            <person name="Karaoz U."/>
            <person name="Brodie E.L."/>
            <person name="Williams K.H."/>
            <person name="Hubbard S.S."/>
            <person name="Banfield J.F."/>
        </authorList>
    </citation>
    <scope>NUCLEOTIDE SEQUENCE [LARGE SCALE GENOMIC DNA]</scope>
</reference>
<dbReference type="Pfam" id="PF00282">
    <property type="entry name" value="Pyridoxal_deC"/>
    <property type="match status" value="1"/>
</dbReference>
<comment type="cofactor">
    <cofactor evidence="1 6 7">
        <name>pyridoxal 5'-phosphate</name>
        <dbReference type="ChEBI" id="CHEBI:597326"/>
    </cofactor>
</comment>
<dbReference type="InterPro" id="IPR015424">
    <property type="entry name" value="PyrdxlP-dep_Trfase"/>
</dbReference>
<dbReference type="InterPro" id="IPR002129">
    <property type="entry name" value="PyrdxlP-dep_de-COase"/>
</dbReference>
<accession>A0A1F6X302</accession>
<keyword evidence="4 6" id="KW-0663">Pyridoxal phosphate</keyword>
<organism evidence="8 9">
    <name type="scientific">Candidatus Nomurabacteria bacterium RIFCSPLOWO2_01_FULL_33_24</name>
    <dbReference type="NCBI Taxonomy" id="1801765"/>
    <lineage>
        <taxon>Bacteria</taxon>
        <taxon>Candidatus Nomuraibacteriota</taxon>
    </lineage>
</organism>
<dbReference type="EMBL" id="MFUP01000001">
    <property type="protein sequence ID" value="OGI88530.1"/>
    <property type="molecule type" value="Genomic_DNA"/>
</dbReference>
<evidence type="ECO:0000256" key="1">
    <source>
        <dbReference type="ARBA" id="ARBA00001933"/>
    </source>
</evidence>
<feature type="modified residue" description="N6-(pyridoxal phosphate)lysine" evidence="6">
    <location>
        <position position="348"/>
    </location>
</feature>
<evidence type="ECO:0000313" key="8">
    <source>
        <dbReference type="EMBL" id="OGI88530.1"/>
    </source>
</evidence>
<gene>
    <name evidence="8" type="ORF">A2995_00030</name>
</gene>
<evidence type="ECO:0000256" key="5">
    <source>
        <dbReference type="ARBA" id="ARBA00023239"/>
    </source>
</evidence>
<dbReference type="InterPro" id="IPR015421">
    <property type="entry name" value="PyrdxlP-dep_Trfase_major"/>
</dbReference>
<keyword evidence="5 7" id="KW-0456">Lyase</keyword>
<evidence type="ECO:0000256" key="3">
    <source>
        <dbReference type="ARBA" id="ARBA00022793"/>
    </source>
</evidence>
<evidence type="ECO:0000256" key="7">
    <source>
        <dbReference type="RuleBase" id="RU000382"/>
    </source>
</evidence>
<protein>
    <recommendedName>
        <fullName evidence="10">Pyridoxal-dependent decarboxylase</fullName>
    </recommendedName>
</protein>
<dbReference type="PANTHER" id="PTHR45677:SF8">
    <property type="entry name" value="CYSTEINE SULFINIC ACID DECARBOXYLASE"/>
    <property type="match status" value="1"/>
</dbReference>
<dbReference type="GO" id="GO:0019752">
    <property type="term" value="P:carboxylic acid metabolic process"/>
    <property type="evidence" value="ECO:0007669"/>
    <property type="project" value="InterPro"/>
</dbReference>
<dbReference type="GO" id="GO:0016831">
    <property type="term" value="F:carboxy-lyase activity"/>
    <property type="evidence" value="ECO:0007669"/>
    <property type="project" value="UniProtKB-KW"/>
</dbReference>
<evidence type="ECO:0000313" key="9">
    <source>
        <dbReference type="Proteomes" id="UP000185809"/>
    </source>
</evidence>
<evidence type="ECO:0000256" key="2">
    <source>
        <dbReference type="ARBA" id="ARBA00009533"/>
    </source>
</evidence>
<comment type="similarity">
    <text evidence="2 7">Belongs to the group II decarboxylase family.</text>
</comment>
<dbReference type="PANTHER" id="PTHR45677">
    <property type="entry name" value="GLUTAMATE DECARBOXYLASE-RELATED"/>
    <property type="match status" value="1"/>
</dbReference>
<dbReference type="AlphaFoldDB" id="A0A1F6X302"/>
<dbReference type="GO" id="GO:0030170">
    <property type="term" value="F:pyridoxal phosphate binding"/>
    <property type="evidence" value="ECO:0007669"/>
    <property type="project" value="InterPro"/>
</dbReference>